<dbReference type="AlphaFoldDB" id="A0A8T2WW35"/>
<evidence type="ECO:0000313" key="1">
    <source>
        <dbReference type="EMBL" id="KAH8485126.1"/>
    </source>
</evidence>
<organism evidence="1 2">
    <name type="scientific">Populus deltoides</name>
    <name type="common">Eastern poplar</name>
    <name type="synonym">Eastern cottonwood</name>
    <dbReference type="NCBI Taxonomy" id="3696"/>
    <lineage>
        <taxon>Eukaryota</taxon>
        <taxon>Viridiplantae</taxon>
        <taxon>Streptophyta</taxon>
        <taxon>Embryophyta</taxon>
        <taxon>Tracheophyta</taxon>
        <taxon>Spermatophyta</taxon>
        <taxon>Magnoliopsida</taxon>
        <taxon>eudicotyledons</taxon>
        <taxon>Gunneridae</taxon>
        <taxon>Pentapetalae</taxon>
        <taxon>rosids</taxon>
        <taxon>fabids</taxon>
        <taxon>Malpighiales</taxon>
        <taxon>Salicaceae</taxon>
        <taxon>Saliceae</taxon>
        <taxon>Populus</taxon>
    </lineage>
</organism>
<proteinExistence type="predicted"/>
<evidence type="ECO:0000313" key="2">
    <source>
        <dbReference type="Proteomes" id="UP000807159"/>
    </source>
</evidence>
<reference evidence="1" key="1">
    <citation type="journal article" date="2021" name="J. Hered.">
        <title>Genome Assembly of Salicaceae Populus deltoides (Eastern Cottonwood) I-69 Based on Nanopore Sequencing and Hi-C Technologies.</title>
        <authorList>
            <person name="Bai S."/>
            <person name="Wu H."/>
            <person name="Zhang J."/>
            <person name="Pan Z."/>
            <person name="Zhao W."/>
            <person name="Li Z."/>
            <person name="Tong C."/>
        </authorList>
    </citation>
    <scope>NUCLEOTIDE SEQUENCE</scope>
    <source>
        <tissue evidence="1">Leaf</tissue>
    </source>
</reference>
<comment type="caution">
    <text evidence="1">The sequence shown here is derived from an EMBL/GenBank/DDBJ whole genome shotgun (WGS) entry which is preliminary data.</text>
</comment>
<protein>
    <submittedName>
        <fullName evidence="1">Uncharacterized protein</fullName>
    </submittedName>
</protein>
<feature type="non-terminal residue" evidence="1">
    <location>
        <position position="1"/>
    </location>
</feature>
<gene>
    <name evidence="1" type="ORF">H0E87_026774</name>
</gene>
<feature type="non-terminal residue" evidence="1">
    <location>
        <position position="75"/>
    </location>
</feature>
<dbReference type="EMBL" id="JACEGQ020000016">
    <property type="protein sequence ID" value="KAH8485126.1"/>
    <property type="molecule type" value="Genomic_DNA"/>
</dbReference>
<accession>A0A8T2WW35</accession>
<name>A0A8T2WW35_POPDE</name>
<sequence>YSNLLGLNEEEFDRSRVVRVSDPKKCVLVAACSDDDHLNDAPSTLEDTFIGGSSKTPALLWLLPLLASTGSLVHL</sequence>
<keyword evidence="2" id="KW-1185">Reference proteome</keyword>
<dbReference type="Proteomes" id="UP000807159">
    <property type="component" value="Chromosome 16"/>
</dbReference>